<evidence type="ECO:0000313" key="12">
    <source>
        <dbReference type="EMBL" id="BAF86595.1"/>
    </source>
</evidence>
<dbReference type="Gene3D" id="3.90.870.50">
    <property type="match status" value="1"/>
</dbReference>
<dbReference type="Proteomes" id="UP000000270">
    <property type="component" value="Chromosome"/>
</dbReference>
<proteinExistence type="inferred from homology"/>
<evidence type="ECO:0000256" key="6">
    <source>
        <dbReference type="ARBA" id="ARBA00022833"/>
    </source>
</evidence>
<dbReference type="InterPro" id="IPR017968">
    <property type="entry name" value="Acylphosphatase_CS"/>
</dbReference>
<dbReference type="GO" id="GO:0003998">
    <property type="term" value="F:acylphosphatase activity"/>
    <property type="evidence" value="ECO:0007669"/>
    <property type="project" value="UniProtKB-EC"/>
</dbReference>
<feature type="domain" description="Acylphosphatase-like" evidence="10">
    <location>
        <begin position="7"/>
        <end position="93"/>
    </location>
</feature>
<evidence type="ECO:0000256" key="1">
    <source>
        <dbReference type="ARBA" id="ARBA00004711"/>
    </source>
</evidence>
<gene>
    <name evidence="12" type="primary">hypF</name>
    <name evidence="12" type="ordered locus">AZC_0597</name>
</gene>
<evidence type="ECO:0000256" key="8">
    <source>
        <dbReference type="PIRNR" id="PIRNR006256"/>
    </source>
</evidence>
<dbReference type="EC" id="6.2.-.-" evidence="8"/>
<reference evidence="12 13" key="1">
    <citation type="journal article" date="2007" name="Appl. Environ. Microbiol.">
        <title>Rhizobial factors required for stem nodule maturation and maintenance in Sesbania rostrata-Azorhizobium caulinodans ORS571 symbiosis.</title>
        <authorList>
            <person name="Suzuki S."/>
            <person name="Aono T."/>
            <person name="Lee KB."/>
            <person name="Suzuki T."/>
            <person name="Liu CT."/>
            <person name="Miwa H."/>
            <person name="Wakao S."/>
            <person name="Iki T."/>
            <person name="Oyaizu H."/>
        </authorList>
    </citation>
    <scope>NUCLEOTIDE SEQUENCE [LARGE SCALE GENOMIC DNA]</scope>
    <source>
        <strain evidence="13">ATCC 43989 / DSM 5975 / JCM 20966 / LMG 6465 / NBRC 14845 / NCIMB 13405 / ORS 571</strain>
    </source>
</reference>
<comment type="catalytic activity">
    <reaction evidence="9">
        <text>an acyl phosphate + H2O = a carboxylate + phosphate + H(+)</text>
        <dbReference type="Rhea" id="RHEA:14965"/>
        <dbReference type="ChEBI" id="CHEBI:15377"/>
        <dbReference type="ChEBI" id="CHEBI:15378"/>
        <dbReference type="ChEBI" id="CHEBI:29067"/>
        <dbReference type="ChEBI" id="CHEBI:43474"/>
        <dbReference type="ChEBI" id="CHEBI:59918"/>
        <dbReference type="EC" id="3.6.1.7"/>
    </reaction>
</comment>
<dbReference type="InterPro" id="IPR011125">
    <property type="entry name" value="Znf_HypF"/>
</dbReference>
<dbReference type="RefSeq" id="WP_012169128.1">
    <property type="nucleotide sequence ID" value="NC_009937.1"/>
</dbReference>
<dbReference type="PANTHER" id="PTHR42959">
    <property type="entry name" value="CARBAMOYLTRANSFERASE"/>
    <property type="match status" value="1"/>
</dbReference>
<dbReference type="Gene3D" id="3.30.420.360">
    <property type="match status" value="1"/>
</dbReference>
<dbReference type="STRING" id="438753.AZC_0597"/>
<evidence type="ECO:0000256" key="7">
    <source>
        <dbReference type="ARBA" id="ARBA00048220"/>
    </source>
</evidence>
<organism evidence="12 13">
    <name type="scientific">Azorhizobium caulinodans (strain ATCC 43989 / DSM 5975 / JCM 20966 / LMG 6465 / NBRC 14845 / NCIMB 13405 / ORS 571)</name>
    <dbReference type="NCBI Taxonomy" id="438753"/>
    <lineage>
        <taxon>Bacteria</taxon>
        <taxon>Pseudomonadati</taxon>
        <taxon>Pseudomonadota</taxon>
        <taxon>Alphaproteobacteria</taxon>
        <taxon>Hyphomicrobiales</taxon>
        <taxon>Xanthobacteraceae</taxon>
        <taxon>Azorhizobium</taxon>
    </lineage>
</organism>
<comment type="function">
    <text evidence="8">Involved in the maturation of [NiFe] hydrogenases. Along with HypE, it catalyzes the synthesis of the CN ligands of the active site iron of [NiFe]-hydrogenases. HypF functions as a carbamoyl transferase using carbamoylphosphate as a substrate and transferring the carboxamido moiety in an ATP-dependent reaction to the thiolate of the C-terminal cysteine of HypE yielding a protein-S-carboxamide.</text>
</comment>
<evidence type="ECO:0000259" key="11">
    <source>
        <dbReference type="PROSITE" id="PS51163"/>
    </source>
</evidence>
<dbReference type="GO" id="GO:0008270">
    <property type="term" value="F:zinc ion binding"/>
    <property type="evidence" value="ECO:0007669"/>
    <property type="project" value="UniProtKB-KW"/>
</dbReference>
<dbReference type="Pfam" id="PF01300">
    <property type="entry name" value="Sua5_yciO_yrdC"/>
    <property type="match status" value="1"/>
</dbReference>
<dbReference type="PROSITE" id="PS51163">
    <property type="entry name" value="YRDC"/>
    <property type="match status" value="1"/>
</dbReference>
<sequence>MERTGEAEEITVRGIVQGVGFRPFVWRLARRFGLAGSVSNTGDAVRIHIRGPVEARAAFVAALVAEAPPLARVEQVTRVPAAPVEGAEFHIAESGLGTVSVGIVPDLATCPACRSEIADPKARRFRYAFTNCTDCGPRFSIVEGLPYDRPRTTMRAFALCPDCRREYDDPADRRFHAQPIACPTCGPRLRFGAFEGDAALAAAASALKAGAILAVKGIGGFHIACDATSEAVVAELRRRKQRPAKPLAVMVADLAAARALAEVSALEAEALSDPSAPIVLLRRHLDGPLAPSVAPGQSHVGLMLTYTPLHHLLLASVGGPLVMTSANRANAPQVFRDEEAEAALAGIVDGLLTHDRPIARRLEDGVVRIAAGGVRVMRRGRGQAPRALDWPADFEGAPPILALGSDLKSAACLSHGRKALLTHHLGDLDTPAVEDEFARALADMADVFAHHPEAVAVDLHPGYRATQFGTALAVERGLPLLAIPHHHAHIAATLAENGWPRLGGPVVGLALDGLGLGDDGTLWGAEVLVCDYRESRRIARLVPIPLAGGDVASREPWRVLLAHLDTAVGEDGFPADLLDGKPLATVRAMIAKGLNAPLASSAGRLFDAMAALLGLAPDRLSFEGEAAMALEACAGDIMAAPYPMAVREADGLMELDPAPLWRTALADRAAGVPAPAMAARFHAGVAAAFADLAAWVAEGHGLSTVALSGGVFQNARLLEDVAARLSAHGLAVLLPAEVPANDGGLAFGQAAIAAARLMASEGR</sequence>
<dbReference type="KEGG" id="azc:AZC_0597"/>
<feature type="domain" description="YrdC-like" evidence="11">
    <location>
        <begin position="197"/>
        <end position="382"/>
    </location>
</feature>
<dbReference type="NCBIfam" id="TIGR00143">
    <property type="entry name" value="hypF"/>
    <property type="match status" value="1"/>
</dbReference>
<dbReference type="HOGENOM" id="CLU_009164_0_0_5"/>
<dbReference type="InterPro" id="IPR006070">
    <property type="entry name" value="Sua5-like_dom"/>
</dbReference>
<protein>
    <recommendedName>
        <fullName evidence="8">Carbamoyltransferase HypF</fullName>
        <ecNumber evidence="8">6.2.-.-</ecNumber>
    </recommendedName>
</protein>
<feature type="active site" evidence="9">
    <location>
        <position position="40"/>
    </location>
</feature>
<evidence type="ECO:0000259" key="10">
    <source>
        <dbReference type="PROSITE" id="PS51160"/>
    </source>
</evidence>
<dbReference type="InterPro" id="IPR055128">
    <property type="entry name" value="HypF_C_2"/>
</dbReference>
<keyword evidence="9" id="KW-0378">Hydrolase</keyword>
<dbReference type="Pfam" id="PF07503">
    <property type="entry name" value="zf-HYPF"/>
    <property type="match status" value="2"/>
</dbReference>
<dbReference type="PROSITE" id="PS00150">
    <property type="entry name" value="ACYLPHOSPHATASE_1"/>
    <property type="match status" value="1"/>
</dbReference>
<dbReference type="PIRSF" id="PIRSF006256">
    <property type="entry name" value="CMPcnvr_hdrg_mat"/>
    <property type="match status" value="1"/>
</dbReference>
<evidence type="ECO:0000256" key="3">
    <source>
        <dbReference type="ARBA" id="ARBA00022598"/>
    </source>
</evidence>
<dbReference type="Gene3D" id="3.30.110.120">
    <property type="match status" value="1"/>
</dbReference>
<feature type="active site" evidence="9">
    <location>
        <position position="22"/>
    </location>
</feature>
<evidence type="ECO:0000313" key="13">
    <source>
        <dbReference type="Proteomes" id="UP000000270"/>
    </source>
</evidence>
<keyword evidence="13" id="KW-1185">Reference proteome</keyword>
<keyword evidence="5" id="KW-0863">Zinc-finger</keyword>
<reference evidence="12 13" key="4">
    <citation type="journal article" date="2009" name="Appl. Environ. Microbiol.">
        <title>Comparative genome-wide transcriptional profiling of Azorhizobium caulinodans ORS571 grown under free-living and symbiotic conditions.</title>
        <authorList>
            <person name="Tsukada S."/>
            <person name="Aono T."/>
            <person name="Akiba N."/>
            <person name="Lee KB."/>
            <person name="Liu CT."/>
            <person name="Toyazaki H."/>
            <person name="Oyaizu H."/>
        </authorList>
    </citation>
    <scope>NUCLEOTIDE SEQUENCE [LARGE SCALE GENOMIC DNA]</scope>
    <source>
        <strain evidence="13">ATCC 43989 / DSM 5975 / JCM 20966 / LMG 6465 / NBRC 14845 / NCIMB 13405 / ORS 571</strain>
    </source>
</reference>
<dbReference type="Pfam" id="PF17788">
    <property type="entry name" value="HypF_C"/>
    <property type="match status" value="1"/>
</dbReference>
<dbReference type="GO" id="GO:0003725">
    <property type="term" value="F:double-stranded RNA binding"/>
    <property type="evidence" value="ECO:0007669"/>
    <property type="project" value="InterPro"/>
</dbReference>
<dbReference type="AlphaFoldDB" id="A8IMR4"/>
<evidence type="ECO:0000256" key="9">
    <source>
        <dbReference type="PROSITE-ProRule" id="PRU00520"/>
    </source>
</evidence>
<dbReference type="Gene3D" id="3.30.420.40">
    <property type="match status" value="1"/>
</dbReference>
<reference evidence="12 13" key="5">
    <citation type="journal article" date="2010" name="Appl. Environ. Microbiol.">
        <title>phrR-like gene praR of Azorhizobium caulinodans ORS571 is essential for symbiosis with Sesbania rostrata and is involved in expression of reb genes.</title>
        <authorList>
            <person name="Akiba N."/>
            <person name="Aono T."/>
            <person name="Toyazaki H."/>
            <person name="Sato S."/>
            <person name="Oyaizu H."/>
        </authorList>
    </citation>
    <scope>NUCLEOTIDE SEQUENCE [LARGE SCALE GENOMIC DNA]</scope>
    <source>
        <strain evidence="13">ATCC 43989 / DSM 5975 / JCM 20966 / LMG 6465 / NBRC 14845 / NCIMB 13405 / ORS 571</strain>
    </source>
</reference>
<dbReference type="GO" id="GO:0016874">
    <property type="term" value="F:ligase activity"/>
    <property type="evidence" value="ECO:0007669"/>
    <property type="project" value="UniProtKB-UniRule"/>
</dbReference>
<evidence type="ECO:0000256" key="4">
    <source>
        <dbReference type="ARBA" id="ARBA00022723"/>
    </source>
</evidence>
<dbReference type="InterPro" id="IPR041440">
    <property type="entry name" value="HypF_C"/>
</dbReference>
<dbReference type="eggNOG" id="COG0068">
    <property type="taxonomic scope" value="Bacteria"/>
</dbReference>
<reference evidence="12 13" key="3">
    <citation type="journal article" date="2008" name="BMC Genomics">
        <title>The genome of the versatile nitrogen fixer Azorhizobium caulinodans ORS571.</title>
        <authorList>
            <person name="Lee KB."/>
            <person name="Backer P.D."/>
            <person name="Aono T."/>
            <person name="Liu CT."/>
            <person name="Suzuki S."/>
            <person name="Suzuki T."/>
            <person name="Kaneko T."/>
            <person name="Yamada M."/>
            <person name="Tabata S."/>
            <person name="Kupfer D.M."/>
            <person name="Najar F.Z."/>
            <person name="Wiley G.B."/>
            <person name="Roe B."/>
            <person name="Binnewies T.T."/>
            <person name="Ussery D.W."/>
            <person name="D'Haeze W."/>
            <person name="Herder J.D."/>
            <person name="Gevers D."/>
            <person name="Vereecke D."/>
            <person name="Holsters M."/>
            <person name="Oyaizu H."/>
        </authorList>
    </citation>
    <scope>NUCLEOTIDE SEQUENCE [LARGE SCALE GENOMIC DNA]</scope>
    <source>
        <strain evidence="13">ATCC 43989 / DSM 5975 / JCM 20966 / LMG 6465 / NBRC 14845 / NCIMB 13405 / ORS 571</strain>
    </source>
</reference>
<dbReference type="Pfam" id="PF22521">
    <property type="entry name" value="HypF_C_2"/>
    <property type="match status" value="1"/>
</dbReference>
<name>A8IMR4_AZOC5</name>
<dbReference type="InterPro" id="IPR017945">
    <property type="entry name" value="DHBP_synth_RibB-like_a/b_dom"/>
</dbReference>
<dbReference type="PANTHER" id="PTHR42959:SF1">
    <property type="entry name" value="CARBAMOYLTRANSFERASE HYPF"/>
    <property type="match status" value="1"/>
</dbReference>
<evidence type="ECO:0000256" key="2">
    <source>
        <dbReference type="ARBA" id="ARBA00008097"/>
    </source>
</evidence>
<dbReference type="InterPro" id="IPR036046">
    <property type="entry name" value="Acylphosphatase-like_dom_sf"/>
</dbReference>
<dbReference type="GO" id="GO:0051604">
    <property type="term" value="P:protein maturation"/>
    <property type="evidence" value="ECO:0007669"/>
    <property type="project" value="TreeGrafter"/>
</dbReference>
<dbReference type="InterPro" id="IPR004421">
    <property type="entry name" value="Carbamoyltransferase_HypF"/>
</dbReference>
<evidence type="ECO:0000256" key="5">
    <source>
        <dbReference type="ARBA" id="ARBA00022771"/>
    </source>
</evidence>
<reference evidence="12 13" key="6">
    <citation type="journal article" date="2011" name="Appl. Environ. Microbiol.">
        <title>Involvement of the azorhizobial chromosome partition gene (parA) in the onset of bacteroid differentiation during Sesbania rostrata stem nodule development.</title>
        <authorList>
            <person name="Liu CT."/>
            <person name="Lee KB."/>
            <person name="Wang YS."/>
            <person name="Peng MH."/>
            <person name="Lee KT."/>
            <person name="Suzuki S."/>
            <person name="Suzuki T."/>
            <person name="Oyaizu H."/>
        </authorList>
    </citation>
    <scope>NUCLEOTIDE SEQUENCE [LARGE SCALE GENOMIC DNA]</scope>
    <source>
        <strain evidence="13">ATCC 43989 / DSM 5975 / JCM 20966 / LMG 6465 / NBRC 14845 / NCIMB 13405 / ORS 571</strain>
    </source>
</reference>
<keyword evidence="3" id="KW-0436">Ligase</keyword>
<keyword evidence="6" id="KW-0862">Zinc</keyword>
<reference evidence="13" key="2">
    <citation type="submission" date="2007-04" db="EMBL/GenBank/DDBJ databases">
        <title>Complete genome sequence of the nitrogen-fixing bacterium Azorhizobium caulinodans ORS571.</title>
        <authorList>
            <person name="Lee K.B."/>
            <person name="Backer P.D."/>
            <person name="Aono T."/>
            <person name="Liu C.T."/>
            <person name="Suzuki S."/>
            <person name="Suzuki T."/>
            <person name="Kaneko T."/>
            <person name="Yamada M."/>
            <person name="Tabata S."/>
            <person name="Kupfer D.M."/>
            <person name="Najar F.Z."/>
            <person name="Wiley G.B."/>
            <person name="Roe B."/>
            <person name="Binnewies T."/>
            <person name="Ussery D."/>
            <person name="Vereecke D."/>
            <person name="Gevers D."/>
            <person name="Holsters M."/>
            <person name="Oyaizu H."/>
        </authorList>
    </citation>
    <scope>NUCLEOTIDE SEQUENCE [LARGE SCALE GENOMIC DNA]</scope>
    <source>
        <strain evidence="13">ATCC 43989 / DSM 5975 / JCM 20966 / LMG 6465 / NBRC 14845 / NCIMB 13405 / ORS 571</strain>
    </source>
</reference>
<comment type="pathway">
    <text evidence="1 8">Protein modification; [NiFe] hydrogenase maturation.</text>
</comment>
<dbReference type="Pfam" id="PF00708">
    <property type="entry name" value="Acylphosphatase"/>
    <property type="match status" value="1"/>
</dbReference>
<dbReference type="EMBL" id="AP009384">
    <property type="protein sequence ID" value="BAF86595.1"/>
    <property type="molecule type" value="Genomic_DNA"/>
</dbReference>
<dbReference type="SUPFAM" id="SSF54975">
    <property type="entry name" value="Acylphosphatase/BLUF domain-like"/>
    <property type="match status" value="1"/>
</dbReference>
<dbReference type="InterPro" id="IPR051060">
    <property type="entry name" value="Carbamoyltrans_HypF-like"/>
</dbReference>
<dbReference type="PROSITE" id="PS51160">
    <property type="entry name" value="ACYLPHOSPHATASE_3"/>
    <property type="match status" value="1"/>
</dbReference>
<accession>A8IMR4</accession>
<dbReference type="UniPathway" id="UPA00335"/>
<dbReference type="SUPFAM" id="SSF55821">
    <property type="entry name" value="YrdC/RibB"/>
    <property type="match status" value="1"/>
</dbReference>
<comment type="similarity">
    <text evidence="2 8">Belongs to the carbamoyltransferase HypF family.</text>
</comment>
<dbReference type="InterPro" id="IPR001792">
    <property type="entry name" value="Acylphosphatase-like_dom"/>
</dbReference>
<comment type="catalytic activity">
    <reaction evidence="7 8">
        <text>C-terminal L-cysteinyl-[HypE protein] + carbamoyl phosphate + ATP + H2O = C-terminal S-carboxamide-L-cysteinyl-[HypE protein] + AMP + phosphate + diphosphate + H(+)</text>
        <dbReference type="Rhea" id="RHEA:55636"/>
        <dbReference type="Rhea" id="RHEA-COMP:14247"/>
        <dbReference type="Rhea" id="RHEA-COMP:14392"/>
        <dbReference type="ChEBI" id="CHEBI:15377"/>
        <dbReference type="ChEBI" id="CHEBI:15378"/>
        <dbReference type="ChEBI" id="CHEBI:30616"/>
        <dbReference type="ChEBI" id="CHEBI:33019"/>
        <dbReference type="ChEBI" id="CHEBI:43474"/>
        <dbReference type="ChEBI" id="CHEBI:58228"/>
        <dbReference type="ChEBI" id="CHEBI:76913"/>
        <dbReference type="ChEBI" id="CHEBI:139126"/>
        <dbReference type="ChEBI" id="CHEBI:456215"/>
    </reaction>
</comment>
<keyword evidence="4" id="KW-0479">Metal-binding</keyword>
<dbReference type="GO" id="GO:0016743">
    <property type="term" value="F:carboxyl- or carbamoyltransferase activity"/>
    <property type="evidence" value="ECO:0007669"/>
    <property type="project" value="UniProtKB-UniRule"/>
</dbReference>